<dbReference type="InterPro" id="IPR047265">
    <property type="entry name" value="PIF1-like_bHLH"/>
</dbReference>
<dbReference type="PROSITE" id="PS50888">
    <property type="entry name" value="BHLH"/>
    <property type="match status" value="1"/>
</dbReference>
<organism evidence="8 9">
    <name type="scientific">Carex littledalei</name>
    <dbReference type="NCBI Taxonomy" id="544730"/>
    <lineage>
        <taxon>Eukaryota</taxon>
        <taxon>Viridiplantae</taxon>
        <taxon>Streptophyta</taxon>
        <taxon>Embryophyta</taxon>
        <taxon>Tracheophyta</taxon>
        <taxon>Spermatophyta</taxon>
        <taxon>Magnoliopsida</taxon>
        <taxon>Liliopsida</taxon>
        <taxon>Poales</taxon>
        <taxon>Cyperaceae</taxon>
        <taxon>Cyperoideae</taxon>
        <taxon>Cariceae</taxon>
        <taxon>Carex</taxon>
        <taxon>Carex subgen. Euthyceras</taxon>
    </lineage>
</organism>
<dbReference type="SMART" id="SM00353">
    <property type="entry name" value="HLH"/>
    <property type="match status" value="1"/>
</dbReference>
<dbReference type="InterPro" id="IPR036638">
    <property type="entry name" value="HLH_DNA-bd_sf"/>
</dbReference>
<keyword evidence="9" id="KW-1185">Reference proteome</keyword>
<dbReference type="InterPro" id="IPR044273">
    <property type="entry name" value="PIF3-like"/>
</dbReference>
<evidence type="ECO:0000256" key="3">
    <source>
        <dbReference type="ARBA" id="ARBA00023015"/>
    </source>
</evidence>
<dbReference type="Pfam" id="PF00010">
    <property type="entry name" value="HLH"/>
    <property type="match status" value="1"/>
</dbReference>
<feature type="compositionally biased region" description="Basic residues" evidence="6">
    <location>
        <begin position="244"/>
        <end position="253"/>
    </location>
</feature>
<feature type="domain" description="BHLH" evidence="7">
    <location>
        <begin position="254"/>
        <end position="303"/>
    </location>
</feature>
<dbReference type="EMBL" id="SWLB01000026">
    <property type="protein sequence ID" value="KAF3321631.1"/>
    <property type="molecule type" value="Genomic_DNA"/>
</dbReference>
<name>A0A833QFQ3_9POAL</name>
<feature type="compositionally biased region" description="Basic and acidic residues" evidence="6">
    <location>
        <begin position="254"/>
        <end position="269"/>
    </location>
</feature>
<feature type="region of interest" description="Disordered" evidence="6">
    <location>
        <begin position="173"/>
        <end position="269"/>
    </location>
</feature>
<dbReference type="OrthoDB" id="690068at2759"/>
<dbReference type="GO" id="GO:0005634">
    <property type="term" value="C:nucleus"/>
    <property type="evidence" value="ECO:0007669"/>
    <property type="project" value="UniProtKB-SubCell"/>
</dbReference>
<dbReference type="PANTHER" id="PTHR46807">
    <property type="entry name" value="TRANSCRIPTION FACTOR PIF3"/>
    <property type="match status" value="1"/>
</dbReference>
<dbReference type="SUPFAM" id="SSF47459">
    <property type="entry name" value="HLH, helix-loop-helix DNA-binding domain"/>
    <property type="match status" value="1"/>
</dbReference>
<evidence type="ECO:0000256" key="5">
    <source>
        <dbReference type="ARBA" id="ARBA00023242"/>
    </source>
</evidence>
<dbReference type="Proteomes" id="UP000623129">
    <property type="component" value="Unassembled WGS sequence"/>
</dbReference>
<reference evidence="8" key="1">
    <citation type="submission" date="2020-01" db="EMBL/GenBank/DDBJ databases">
        <title>Genome sequence of Kobresia littledalei, the first chromosome-level genome in the family Cyperaceae.</title>
        <authorList>
            <person name="Qu G."/>
        </authorList>
    </citation>
    <scope>NUCLEOTIDE SEQUENCE</scope>
    <source>
        <strain evidence="8">C.B.Clarke</strain>
        <tissue evidence="8">Leaf</tissue>
    </source>
</reference>
<proteinExistence type="inferred from homology"/>
<evidence type="ECO:0000256" key="4">
    <source>
        <dbReference type="ARBA" id="ARBA00023163"/>
    </source>
</evidence>
<keyword evidence="4" id="KW-0804">Transcription</keyword>
<dbReference type="GO" id="GO:0003700">
    <property type="term" value="F:DNA-binding transcription factor activity"/>
    <property type="evidence" value="ECO:0007669"/>
    <property type="project" value="InterPro"/>
</dbReference>
<evidence type="ECO:0000256" key="2">
    <source>
        <dbReference type="ARBA" id="ARBA00005510"/>
    </source>
</evidence>
<dbReference type="CDD" id="cd11445">
    <property type="entry name" value="bHLH_AtPIF_like"/>
    <property type="match status" value="1"/>
</dbReference>
<feature type="region of interest" description="Disordered" evidence="6">
    <location>
        <begin position="1"/>
        <end position="75"/>
    </location>
</feature>
<gene>
    <name evidence="8" type="ORF">FCM35_KLT13847</name>
</gene>
<feature type="compositionally biased region" description="Basic and acidic residues" evidence="6">
    <location>
        <begin position="211"/>
        <end position="230"/>
    </location>
</feature>
<dbReference type="FunFam" id="4.10.280.10:FF:000004">
    <property type="entry name" value="Basic helix-loop-helix transcription factor"/>
    <property type="match status" value="1"/>
</dbReference>
<comment type="caution">
    <text evidence="8">The sequence shown here is derived from an EMBL/GenBank/DDBJ whole genome shotgun (WGS) entry which is preliminary data.</text>
</comment>
<protein>
    <submittedName>
        <fullName evidence="8">Transcription factor PIF4-like isoform X2</fullName>
    </submittedName>
</protein>
<dbReference type="AlphaFoldDB" id="A0A833QFQ3"/>
<evidence type="ECO:0000256" key="6">
    <source>
        <dbReference type="SAM" id="MobiDB-lite"/>
    </source>
</evidence>
<feature type="compositionally biased region" description="Low complexity" evidence="6">
    <location>
        <begin position="184"/>
        <end position="195"/>
    </location>
</feature>
<evidence type="ECO:0000259" key="7">
    <source>
        <dbReference type="PROSITE" id="PS50888"/>
    </source>
</evidence>
<keyword evidence="5" id="KW-0539">Nucleus</keyword>
<comment type="subcellular location">
    <subcellularLocation>
        <location evidence="1">Nucleus</location>
    </subcellularLocation>
</comment>
<dbReference type="GO" id="GO:0046983">
    <property type="term" value="F:protein dimerization activity"/>
    <property type="evidence" value="ECO:0007669"/>
    <property type="project" value="InterPro"/>
</dbReference>
<comment type="similarity">
    <text evidence="2">Belongs to the bHLH protein family.</text>
</comment>
<dbReference type="Gene3D" id="4.10.280.10">
    <property type="entry name" value="Helix-loop-helix DNA-binding domain"/>
    <property type="match status" value="1"/>
</dbReference>
<evidence type="ECO:0000256" key="1">
    <source>
        <dbReference type="ARBA" id="ARBA00004123"/>
    </source>
</evidence>
<dbReference type="InterPro" id="IPR011598">
    <property type="entry name" value="bHLH_dom"/>
</dbReference>
<sequence>MEGNSRLFLDPFGSPNPRKPARPDNEVLELLWQNGNLVKQTKGSRKAQNESGMRPESNRSGPTHQTDQTREDSPSWFFEDSLEKDLFQEYFEIPNFNTAIGGNSCVENVGPTNVMNYTNFSNFSRPIGKAKEIQHKGHSELGESSKLSSNFCISNQEQATVERGPMWFTEETETTRISSERMYTSTNEMTTTSSSGGSGGNFGKVGNLNAKDSKRKEKVKEGEGSESHSEDADDNEAVNPSKAVNKRTSKRRSRAAEVHNLSERRRRDRINEKMRALQELIPHCNKTDKASILDEAIEYLKSLQMQVQIMWMGSGMNPMMYPGVNPLMACMGPVNPANIPQMQGLVQMPRVTFINPSLATLNPVPNHLPQFVPPTLNPASNFHAQMQNFHIAQQRGQQASQVANSNASGSRIAQLIQVSGPPSSFILPSSGEFSTDTKKK</sequence>
<evidence type="ECO:0000313" key="9">
    <source>
        <dbReference type="Proteomes" id="UP000623129"/>
    </source>
</evidence>
<evidence type="ECO:0000313" key="8">
    <source>
        <dbReference type="EMBL" id="KAF3321631.1"/>
    </source>
</evidence>
<dbReference type="PANTHER" id="PTHR46807:SF7">
    <property type="entry name" value="BHLH DOMAIN-CONTAINING PROTEIN"/>
    <property type="match status" value="1"/>
</dbReference>
<keyword evidence="3" id="KW-0805">Transcription regulation</keyword>
<accession>A0A833QFQ3</accession>